<evidence type="ECO:0000313" key="6">
    <source>
        <dbReference type="EMBL" id="TRB76298.1"/>
    </source>
</evidence>
<dbReference type="FunFam" id="2.40.50.140:FF:000006">
    <property type="entry name" value="Cold shock protein CspC"/>
    <property type="match status" value="1"/>
</dbReference>
<evidence type="ECO:0000256" key="2">
    <source>
        <dbReference type="ARBA" id="ARBA00022490"/>
    </source>
</evidence>
<evidence type="ECO:0000259" key="4">
    <source>
        <dbReference type="PROSITE" id="PS51857"/>
    </source>
</evidence>
<evidence type="ECO:0000313" key="7">
    <source>
        <dbReference type="Proteomes" id="UP000315164"/>
    </source>
</evidence>
<dbReference type="SMART" id="SM00357">
    <property type="entry name" value="CSP"/>
    <property type="match status" value="1"/>
</dbReference>
<protein>
    <submittedName>
        <fullName evidence="6">Cold-shock protein</fullName>
    </submittedName>
</protein>
<dbReference type="GO" id="GO:0005829">
    <property type="term" value="C:cytosol"/>
    <property type="evidence" value="ECO:0007669"/>
    <property type="project" value="UniProtKB-ARBA"/>
</dbReference>
<dbReference type="PROSITE" id="PS00352">
    <property type="entry name" value="CSD_1"/>
    <property type="match status" value="1"/>
</dbReference>
<dbReference type="CDD" id="cd04458">
    <property type="entry name" value="CSP_CDS"/>
    <property type="match status" value="1"/>
</dbReference>
<dbReference type="OrthoDB" id="9810590at2"/>
<evidence type="ECO:0000256" key="1">
    <source>
        <dbReference type="ARBA" id="ARBA00004496"/>
    </source>
</evidence>
<dbReference type="InterPro" id="IPR002059">
    <property type="entry name" value="CSP_DNA-bd"/>
</dbReference>
<comment type="caution">
    <text evidence="6">The sequence shown here is derived from an EMBL/GenBank/DDBJ whole genome shotgun (WGS) entry which is preliminary data.</text>
</comment>
<keyword evidence="2" id="KW-0963">Cytoplasm</keyword>
<evidence type="ECO:0000256" key="3">
    <source>
        <dbReference type="RuleBase" id="RU000408"/>
    </source>
</evidence>
<dbReference type="KEGG" id="mhay:VK67_02745"/>
<dbReference type="PRINTS" id="PR00050">
    <property type="entry name" value="COLDSHOCK"/>
</dbReference>
<keyword evidence="8" id="KW-1185">Reference proteome</keyword>
<dbReference type="KEGG" id="mhaq:WC39_02745"/>
<dbReference type="EMBL" id="VAJB01000001">
    <property type="protein sequence ID" value="TRB76298.1"/>
    <property type="molecule type" value="Genomic_DNA"/>
</dbReference>
<accession>A0A547EST2</accession>
<dbReference type="GeneID" id="67368172"/>
<proteinExistence type="predicted"/>
<sequence>MSAITGTVKWFNATKGFGFITPDQGGKDVFVHFSAIEANGGYRTLEDGAKVQFEIQDSERGASAVNVKTI</sequence>
<evidence type="ECO:0000313" key="8">
    <source>
        <dbReference type="Proteomes" id="UP000318394"/>
    </source>
</evidence>
<name>A0A547EST2_MANHA</name>
<evidence type="ECO:0000313" key="5">
    <source>
        <dbReference type="EMBL" id="TRB40467.1"/>
    </source>
</evidence>
<dbReference type="Proteomes" id="UP000315164">
    <property type="component" value="Unassembled WGS sequence"/>
</dbReference>
<dbReference type="Gene3D" id="2.40.50.140">
    <property type="entry name" value="Nucleic acid-binding proteins"/>
    <property type="match status" value="1"/>
</dbReference>
<dbReference type="Pfam" id="PF00313">
    <property type="entry name" value="CSD"/>
    <property type="match status" value="1"/>
</dbReference>
<dbReference type="EMBL" id="VAJI01000001">
    <property type="protein sequence ID" value="TRB40467.1"/>
    <property type="molecule type" value="Genomic_DNA"/>
</dbReference>
<dbReference type="InterPro" id="IPR050181">
    <property type="entry name" value="Cold_shock_domain"/>
</dbReference>
<dbReference type="InterPro" id="IPR019844">
    <property type="entry name" value="CSD_CS"/>
</dbReference>
<dbReference type="PIRSF" id="PIRSF002599">
    <property type="entry name" value="Cold_shock_A"/>
    <property type="match status" value="1"/>
</dbReference>
<organism evidence="6 7">
    <name type="scientific">Mannheimia haemolytica</name>
    <name type="common">Pasteurella haemolytica</name>
    <dbReference type="NCBI Taxonomy" id="75985"/>
    <lineage>
        <taxon>Bacteria</taxon>
        <taxon>Pseudomonadati</taxon>
        <taxon>Pseudomonadota</taxon>
        <taxon>Gammaproteobacteria</taxon>
        <taxon>Pasteurellales</taxon>
        <taxon>Pasteurellaceae</taxon>
        <taxon>Mannheimia</taxon>
    </lineage>
</organism>
<dbReference type="GO" id="GO:0003676">
    <property type="term" value="F:nucleic acid binding"/>
    <property type="evidence" value="ECO:0007669"/>
    <property type="project" value="InterPro"/>
</dbReference>
<dbReference type="RefSeq" id="WP_006250370.1">
    <property type="nucleotide sequence ID" value="NZ_CP011098.1"/>
</dbReference>
<dbReference type="InterPro" id="IPR012156">
    <property type="entry name" value="Cold_shock_CspA"/>
</dbReference>
<dbReference type="PANTHER" id="PTHR11544">
    <property type="entry name" value="COLD SHOCK DOMAIN CONTAINING PROTEINS"/>
    <property type="match status" value="1"/>
</dbReference>
<dbReference type="AlphaFoldDB" id="A0A547EST2"/>
<dbReference type="Proteomes" id="UP000318394">
    <property type="component" value="Unassembled WGS sequence"/>
</dbReference>
<feature type="domain" description="CSD" evidence="4">
    <location>
        <begin position="3"/>
        <end position="69"/>
    </location>
</feature>
<comment type="subcellular location">
    <subcellularLocation>
        <location evidence="1 3">Cytoplasm</location>
    </subcellularLocation>
</comment>
<gene>
    <name evidence="6" type="ORF">FEA53_00515</name>
    <name evidence="5" type="ORF">FEB89_00520</name>
</gene>
<dbReference type="SUPFAM" id="SSF50249">
    <property type="entry name" value="Nucleic acid-binding proteins"/>
    <property type="match status" value="1"/>
</dbReference>
<reference evidence="7 8" key="1">
    <citation type="journal article" date="2019" name="Vet. Microbiol.">
        <title>Genetic characterization of susceptible and multi-drug resistant Mannheimia haemolytica isolated from high-risk stocker calves prior to and after antimicrobial metaphylaxis.</title>
        <authorList>
            <person name="Snyder E.R."/>
            <person name="Alvarez-Narvaez S."/>
            <person name="Credille B.C."/>
        </authorList>
    </citation>
    <scope>NUCLEOTIDE SEQUENCE [LARGE SCALE GENOMIC DNA]</scope>
    <source>
        <strain evidence="6 7">UGA-R5-128-1</strain>
        <strain evidence="5 8">UGA-R7-163-1</strain>
    </source>
</reference>
<dbReference type="InterPro" id="IPR012340">
    <property type="entry name" value="NA-bd_OB-fold"/>
</dbReference>
<dbReference type="InterPro" id="IPR011129">
    <property type="entry name" value="CSD"/>
</dbReference>
<dbReference type="PROSITE" id="PS51857">
    <property type="entry name" value="CSD_2"/>
    <property type="match status" value="1"/>
</dbReference>